<dbReference type="Proteomes" id="UP000831390">
    <property type="component" value="Chromosome"/>
</dbReference>
<dbReference type="EMBL" id="CP094534">
    <property type="protein sequence ID" value="UOE33002.1"/>
    <property type="molecule type" value="Genomic_DNA"/>
</dbReference>
<accession>A0ABY4B3U0</accession>
<organism evidence="1 2">
    <name type="scientific">Hymenobacter monticola</name>
    <dbReference type="NCBI Taxonomy" id="1705399"/>
    <lineage>
        <taxon>Bacteria</taxon>
        <taxon>Pseudomonadati</taxon>
        <taxon>Bacteroidota</taxon>
        <taxon>Cytophagia</taxon>
        <taxon>Cytophagales</taxon>
        <taxon>Hymenobacteraceae</taxon>
        <taxon>Hymenobacter</taxon>
    </lineage>
</organism>
<gene>
    <name evidence="1" type="ORF">MTP16_17955</name>
</gene>
<reference evidence="1 2" key="1">
    <citation type="submission" date="2022-03" db="EMBL/GenBank/DDBJ databases">
        <title>Hymenobactersp. isolated from the air.</title>
        <authorList>
            <person name="Won M."/>
            <person name="Kwon S.-W."/>
        </authorList>
    </citation>
    <scope>NUCLEOTIDE SEQUENCE [LARGE SCALE GENOMIC DNA]</scope>
    <source>
        <strain evidence="1 2">KACC 22596</strain>
    </source>
</reference>
<protein>
    <recommendedName>
        <fullName evidence="3">Lipoprotein</fullName>
    </recommendedName>
</protein>
<dbReference type="RefSeq" id="WP_243512508.1">
    <property type="nucleotide sequence ID" value="NZ_CP094534.1"/>
</dbReference>
<evidence type="ECO:0000313" key="2">
    <source>
        <dbReference type="Proteomes" id="UP000831390"/>
    </source>
</evidence>
<dbReference type="PROSITE" id="PS51257">
    <property type="entry name" value="PROKAR_LIPOPROTEIN"/>
    <property type="match status" value="1"/>
</dbReference>
<name>A0ABY4B3U0_9BACT</name>
<keyword evidence="2" id="KW-1185">Reference proteome</keyword>
<sequence>MSAPFLRALDGLSVRRRALSFAALALALTTGVAGCKNESEAIPDTGTGYYPIAVGNSWTYAVADSTWTEAQASGQTISRPSVLTVSNYQFKETITEVFTDASGQQAYRLVRSKMGPTTTSFRDDSVFVLTANANFVALNRNNAKTAELIFPVRQGRSWNLNAFNNSSNDTIVAETRQYSRVGQAFTTGGGTSGLAAKPYETTVTVNNTGTATENSALKRVGYQQVFAKGVGPVLRRRFFFANFYINSSSGVSYSAGNFFSATSRRETLIDYHLQ</sequence>
<proteinExistence type="predicted"/>
<evidence type="ECO:0000313" key="1">
    <source>
        <dbReference type="EMBL" id="UOE33002.1"/>
    </source>
</evidence>
<evidence type="ECO:0008006" key="3">
    <source>
        <dbReference type="Google" id="ProtNLM"/>
    </source>
</evidence>